<dbReference type="InterPro" id="IPR036396">
    <property type="entry name" value="Cyt_P450_sf"/>
</dbReference>
<dbReference type="EMBL" id="JASNWA010000003">
    <property type="protein sequence ID" value="KAK3179105.1"/>
    <property type="molecule type" value="Genomic_DNA"/>
</dbReference>
<dbReference type="CDD" id="cd11051">
    <property type="entry name" value="CYP59-like"/>
    <property type="match status" value="1"/>
</dbReference>
<proteinExistence type="inferred from homology"/>
<dbReference type="InterPro" id="IPR050196">
    <property type="entry name" value="Cytochrome_P450_Monoox"/>
</dbReference>
<keyword evidence="8" id="KW-0472">Membrane</keyword>
<sequence length="547" mass="62073">MAGPKMSLILQLILAVTIVLLSIFLTNLYKARSFVRQLQKQGFPMPPHHWLFGHIALSANILGSLPPFAHGVYIGDQIRQRYPHLDGAFYLDTWPFGPLILVLLSPNMMYQLTQANQIPKDKGLRHFLQPLTGKEDLVTLEGAAWKCWRGIFNPGFSANHISTLIPGMVEEVEIFKSLLEKHARNGDMFYLEEASLSLTIDIIGRVVMDHKFASQTRHNDLTTALRKQLEWCTTGMNINPLEYVNIFRPFVHAYNTRRMNRYLTRELDHRYSAIQEDADNRNKSVVDLALKSYLEENPSATGINADFKDFAMAQIKLFIFAGHDTTSAGAIFTYHLLTQHPEILAKVRAEHDSVFGPNVGAAASLLSSKPPLLNQLPYTLAVIKESLRIYPTVAALRDGQPHFFISSESGQSLPTNHCVVWGDHYGTHHNPRYWARPAEFLPERFLVPEGDELYPPKNAWRPFERGPRNCIGQELALTEIKLMLALTIREFDFKDDYEEFDALKKNPKGWNVNGQRAYMMRRGGGHPADHYPCKVTFAHAGKEKNAG</sequence>
<evidence type="ECO:0000256" key="5">
    <source>
        <dbReference type="ARBA" id="ARBA00023004"/>
    </source>
</evidence>
<keyword evidence="10" id="KW-1185">Reference proteome</keyword>
<evidence type="ECO:0000256" key="3">
    <source>
        <dbReference type="ARBA" id="ARBA00022723"/>
    </source>
</evidence>
<evidence type="ECO:0000256" key="1">
    <source>
        <dbReference type="ARBA" id="ARBA00010617"/>
    </source>
</evidence>
<reference evidence="9" key="1">
    <citation type="submission" date="2022-11" db="EMBL/GenBank/DDBJ databases">
        <title>Chromosomal genome sequence assembly and mating type (MAT) locus characterization of the leprose asexual lichenized fungus Lepraria neglecta (Nyl.) Erichsen.</title>
        <authorList>
            <person name="Allen J.L."/>
            <person name="Pfeffer B."/>
        </authorList>
    </citation>
    <scope>NUCLEOTIDE SEQUENCE</scope>
    <source>
        <strain evidence="9">Allen 5258</strain>
    </source>
</reference>
<evidence type="ECO:0000256" key="8">
    <source>
        <dbReference type="SAM" id="Phobius"/>
    </source>
</evidence>
<dbReference type="Proteomes" id="UP001276659">
    <property type="component" value="Unassembled WGS sequence"/>
</dbReference>
<dbReference type="InterPro" id="IPR001128">
    <property type="entry name" value="Cyt_P450"/>
</dbReference>
<comment type="similarity">
    <text evidence="1">Belongs to the cytochrome P450 family.</text>
</comment>
<comment type="caution">
    <text evidence="9">The sequence shown here is derived from an EMBL/GenBank/DDBJ whole genome shotgun (WGS) entry which is preliminary data.</text>
</comment>
<dbReference type="PRINTS" id="PR00385">
    <property type="entry name" value="P450"/>
</dbReference>
<dbReference type="Gene3D" id="1.10.630.10">
    <property type="entry name" value="Cytochrome P450"/>
    <property type="match status" value="1"/>
</dbReference>
<accession>A0AAD9ZHH4</accession>
<dbReference type="PANTHER" id="PTHR24291">
    <property type="entry name" value="CYTOCHROME P450 FAMILY 4"/>
    <property type="match status" value="1"/>
</dbReference>
<evidence type="ECO:0008006" key="11">
    <source>
        <dbReference type="Google" id="ProtNLM"/>
    </source>
</evidence>
<keyword evidence="4" id="KW-0560">Oxidoreductase</keyword>
<feature type="transmembrane region" description="Helical" evidence="8">
    <location>
        <begin position="50"/>
        <end position="74"/>
    </location>
</feature>
<evidence type="ECO:0000313" key="9">
    <source>
        <dbReference type="EMBL" id="KAK3179105.1"/>
    </source>
</evidence>
<dbReference type="GO" id="GO:0005506">
    <property type="term" value="F:iron ion binding"/>
    <property type="evidence" value="ECO:0007669"/>
    <property type="project" value="InterPro"/>
</dbReference>
<protein>
    <recommendedName>
        <fullName evidence="11">Cytochrome P450</fullName>
    </recommendedName>
</protein>
<dbReference type="GO" id="GO:0016705">
    <property type="term" value="F:oxidoreductase activity, acting on paired donors, with incorporation or reduction of molecular oxygen"/>
    <property type="evidence" value="ECO:0007669"/>
    <property type="project" value="InterPro"/>
</dbReference>
<evidence type="ECO:0000256" key="4">
    <source>
        <dbReference type="ARBA" id="ARBA00023002"/>
    </source>
</evidence>
<keyword evidence="3 7" id="KW-0479">Metal-binding</keyword>
<evidence type="ECO:0000313" key="10">
    <source>
        <dbReference type="Proteomes" id="UP001276659"/>
    </source>
</evidence>
<evidence type="ECO:0000256" key="7">
    <source>
        <dbReference type="PIRSR" id="PIRSR602401-1"/>
    </source>
</evidence>
<organism evidence="9 10">
    <name type="scientific">Lepraria neglecta</name>
    <dbReference type="NCBI Taxonomy" id="209136"/>
    <lineage>
        <taxon>Eukaryota</taxon>
        <taxon>Fungi</taxon>
        <taxon>Dikarya</taxon>
        <taxon>Ascomycota</taxon>
        <taxon>Pezizomycotina</taxon>
        <taxon>Lecanoromycetes</taxon>
        <taxon>OSLEUM clade</taxon>
        <taxon>Lecanoromycetidae</taxon>
        <taxon>Lecanorales</taxon>
        <taxon>Lecanorineae</taxon>
        <taxon>Stereocaulaceae</taxon>
        <taxon>Lepraria</taxon>
    </lineage>
</organism>
<dbReference type="Pfam" id="PF00067">
    <property type="entry name" value="p450"/>
    <property type="match status" value="1"/>
</dbReference>
<feature type="binding site" description="axial binding residue" evidence="7">
    <location>
        <position position="470"/>
    </location>
    <ligand>
        <name>heme</name>
        <dbReference type="ChEBI" id="CHEBI:30413"/>
    </ligand>
    <ligandPart>
        <name>Fe</name>
        <dbReference type="ChEBI" id="CHEBI:18248"/>
    </ligandPart>
</feature>
<dbReference type="GO" id="GO:0020037">
    <property type="term" value="F:heme binding"/>
    <property type="evidence" value="ECO:0007669"/>
    <property type="project" value="InterPro"/>
</dbReference>
<dbReference type="AlphaFoldDB" id="A0AAD9ZHH4"/>
<comment type="cofactor">
    <cofactor evidence="7">
        <name>heme</name>
        <dbReference type="ChEBI" id="CHEBI:30413"/>
    </cofactor>
</comment>
<keyword evidence="8" id="KW-1133">Transmembrane helix</keyword>
<name>A0AAD9ZHH4_9LECA</name>
<keyword evidence="8" id="KW-0812">Transmembrane</keyword>
<feature type="transmembrane region" description="Helical" evidence="8">
    <location>
        <begin position="94"/>
        <end position="112"/>
    </location>
</feature>
<dbReference type="PRINTS" id="PR00463">
    <property type="entry name" value="EP450I"/>
</dbReference>
<feature type="transmembrane region" description="Helical" evidence="8">
    <location>
        <begin position="6"/>
        <end position="29"/>
    </location>
</feature>
<keyword evidence="6" id="KW-0503">Monooxygenase</keyword>
<gene>
    <name evidence="9" type="ORF">OEA41_001244</name>
</gene>
<evidence type="ECO:0000256" key="2">
    <source>
        <dbReference type="ARBA" id="ARBA00022617"/>
    </source>
</evidence>
<evidence type="ECO:0000256" key="6">
    <source>
        <dbReference type="ARBA" id="ARBA00023033"/>
    </source>
</evidence>
<keyword evidence="5 7" id="KW-0408">Iron</keyword>
<dbReference type="GO" id="GO:0004497">
    <property type="term" value="F:monooxygenase activity"/>
    <property type="evidence" value="ECO:0007669"/>
    <property type="project" value="UniProtKB-KW"/>
</dbReference>
<dbReference type="PANTHER" id="PTHR24291:SF50">
    <property type="entry name" value="BIFUNCTIONAL ALBAFLAVENONE MONOOXYGENASE_TERPENE SYNTHASE"/>
    <property type="match status" value="1"/>
</dbReference>
<dbReference type="SUPFAM" id="SSF48264">
    <property type="entry name" value="Cytochrome P450"/>
    <property type="match status" value="1"/>
</dbReference>
<keyword evidence="2 7" id="KW-0349">Heme</keyword>
<dbReference type="InterPro" id="IPR002401">
    <property type="entry name" value="Cyt_P450_E_grp-I"/>
</dbReference>